<dbReference type="STRING" id="1048983.EL17_02720"/>
<dbReference type="eggNOG" id="COG0438">
    <property type="taxonomic scope" value="Bacteria"/>
</dbReference>
<gene>
    <name evidence="1" type="ORF">EL17_02720</name>
</gene>
<proteinExistence type="predicted"/>
<evidence type="ECO:0000313" key="1">
    <source>
        <dbReference type="EMBL" id="KEO74605.1"/>
    </source>
</evidence>
<accession>A0A074L2D3</accession>
<protein>
    <recommendedName>
        <fullName evidence="3">Glycosyltransferase subfamily 4-like N-terminal domain-containing protein</fullName>
    </recommendedName>
</protein>
<dbReference type="OrthoDB" id="1220440at2"/>
<keyword evidence="2" id="KW-1185">Reference proteome</keyword>
<comment type="caution">
    <text evidence="1">The sequence shown here is derived from an EMBL/GenBank/DDBJ whole genome shotgun (WGS) entry which is preliminary data.</text>
</comment>
<evidence type="ECO:0000313" key="2">
    <source>
        <dbReference type="Proteomes" id="UP000027821"/>
    </source>
</evidence>
<dbReference type="SUPFAM" id="SSF53756">
    <property type="entry name" value="UDP-Glycosyltransferase/glycogen phosphorylase"/>
    <property type="match status" value="1"/>
</dbReference>
<dbReference type="AlphaFoldDB" id="A0A074L2D3"/>
<dbReference type="Proteomes" id="UP000027821">
    <property type="component" value="Unassembled WGS sequence"/>
</dbReference>
<reference evidence="1 2" key="1">
    <citation type="submission" date="2014-04" db="EMBL/GenBank/DDBJ databases">
        <title>Characterization and application of a salt tolerant electro-active bacterium.</title>
        <authorList>
            <person name="Yang L."/>
            <person name="Wei S."/>
            <person name="Tay Q.X.M."/>
        </authorList>
    </citation>
    <scope>NUCLEOTIDE SEQUENCE [LARGE SCALE GENOMIC DNA]</scope>
    <source>
        <strain evidence="1 2">LY1</strain>
    </source>
</reference>
<organism evidence="1 2">
    <name type="scientific">Anditalea andensis</name>
    <dbReference type="NCBI Taxonomy" id="1048983"/>
    <lineage>
        <taxon>Bacteria</taxon>
        <taxon>Pseudomonadati</taxon>
        <taxon>Bacteroidota</taxon>
        <taxon>Cytophagia</taxon>
        <taxon>Cytophagales</taxon>
        <taxon>Cytophagaceae</taxon>
        <taxon>Anditalea</taxon>
    </lineage>
</organism>
<dbReference type="EMBL" id="JMIH01000014">
    <property type="protein sequence ID" value="KEO74605.1"/>
    <property type="molecule type" value="Genomic_DNA"/>
</dbReference>
<evidence type="ECO:0008006" key="3">
    <source>
        <dbReference type="Google" id="ProtNLM"/>
    </source>
</evidence>
<name>A0A074L2D3_9BACT</name>
<dbReference type="Gene3D" id="3.40.50.2000">
    <property type="entry name" value="Glycogen Phosphorylase B"/>
    <property type="match status" value="2"/>
</dbReference>
<sequence>MKRLLFLTWDSDRTNYMENLFFPILAGIQQSGLACYVLQFSWADGEEVLRLKALAKDYGINYSHIEVYRRPIVSIGTVNTLMKGIRFLKHYLEENKIDIIMPRSTMPAAMVNFNYEFIKKQRIKIVFDADGMPLEERVDFGGVNEKGFQYRCLKSQESKLLHRADRVLTRTFKAINIHVGTIGEVYRTKFFKVTNGKDPWQFRFDIKARQKIRAKLDLGNEDTLFVYSGGLGPQYGWEEMVEIFNAYKQINSGAEWIVLTPDGGYVKNRIPINLKSSIHIINLDYNEVPEYLSAADVAFNLRRPAYSLRGLSPIKLGEYLLMGLPTISSTGIGDTALLLKEFSGYIHPYKHKKGSSLSKALHWLTKLKLLDRTNIRELALSHFSIQKSILDYRNALKF</sequence>
<dbReference type="PROSITE" id="PS51257">
    <property type="entry name" value="PROKAR_LIPOPROTEIN"/>
    <property type="match status" value="1"/>
</dbReference>